<feature type="transmembrane region" description="Helical" evidence="5">
    <location>
        <begin position="131"/>
        <end position="149"/>
    </location>
</feature>
<evidence type="ECO:0000256" key="1">
    <source>
        <dbReference type="ARBA" id="ARBA00004141"/>
    </source>
</evidence>
<feature type="transmembrane region" description="Helical" evidence="5">
    <location>
        <begin position="156"/>
        <end position="173"/>
    </location>
</feature>
<evidence type="ECO:0000313" key="6">
    <source>
        <dbReference type="EMBL" id="KAH7351503.1"/>
    </source>
</evidence>
<comment type="subcellular location">
    <subcellularLocation>
        <location evidence="1">Membrane</location>
        <topology evidence="1">Multi-pass membrane protein</topology>
    </subcellularLocation>
</comment>
<dbReference type="OrthoDB" id="7933078at2759"/>
<comment type="caution">
    <text evidence="6">The sequence shown here is derived from an EMBL/GenBank/DDBJ whole genome shotgun (WGS) entry which is preliminary data.</text>
</comment>
<dbReference type="PANTHER" id="PTHR23291:SF31">
    <property type="entry name" value="PROTEIN LIFEGUARD 4"/>
    <property type="match status" value="1"/>
</dbReference>
<gene>
    <name evidence="6" type="ORF">KP509_19G000500</name>
</gene>
<protein>
    <submittedName>
        <fullName evidence="6">Uncharacterized protein</fullName>
    </submittedName>
</protein>
<comment type="similarity">
    <text evidence="5">Belongs to the BI1 family.</text>
</comment>
<keyword evidence="7" id="KW-1185">Reference proteome</keyword>
<dbReference type="AlphaFoldDB" id="A0A8T2SKZ6"/>
<feature type="transmembrane region" description="Helical" evidence="5">
    <location>
        <begin position="188"/>
        <end position="209"/>
    </location>
</feature>
<dbReference type="EMBL" id="CM035424">
    <property type="protein sequence ID" value="KAH7351503.1"/>
    <property type="molecule type" value="Genomic_DNA"/>
</dbReference>
<sequence length="214" mass="23972">MTSKSGINDDHLFYIDSGCSNHVAGNVALLSDLEEPKGKHQVQTGDDTKHSVVKVVLCPLFYYQQRHPLNLLLLGLFTVSLSLLVGVVCAYTEGKVILEALILTAAVVLGLTLYTFWAARRGYDFNFMGPMLSVALMVLVLFCFIQILFPFGRLAVTIYGAIASIIFSLYIIYDTDNLIKRYDYDQYIWASVCLYLDILNLFLALVNFFRGVQG</sequence>
<keyword evidence="4 5" id="KW-0472">Membrane</keyword>
<reference evidence="6" key="1">
    <citation type="submission" date="2021-08" db="EMBL/GenBank/DDBJ databases">
        <title>WGS assembly of Ceratopteris richardii.</title>
        <authorList>
            <person name="Marchant D.B."/>
            <person name="Chen G."/>
            <person name="Jenkins J."/>
            <person name="Shu S."/>
            <person name="Leebens-Mack J."/>
            <person name="Grimwood J."/>
            <person name="Schmutz J."/>
            <person name="Soltis P."/>
            <person name="Soltis D."/>
            <person name="Chen Z.-H."/>
        </authorList>
    </citation>
    <scope>NUCLEOTIDE SEQUENCE</scope>
    <source>
        <strain evidence="6">Whitten #5841</strain>
        <tissue evidence="6">Leaf</tissue>
    </source>
</reference>
<dbReference type="InterPro" id="IPR006214">
    <property type="entry name" value="Bax_inhibitor_1-related"/>
</dbReference>
<dbReference type="Pfam" id="PF01027">
    <property type="entry name" value="Bax1-I"/>
    <property type="match status" value="1"/>
</dbReference>
<evidence type="ECO:0000256" key="2">
    <source>
        <dbReference type="ARBA" id="ARBA00022692"/>
    </source>
</evidence>
<feature type="transmembrane region" description="Helical" evidence="5">
    <location>
        <begin position="69"/>
        <end position="91"/>
    </location>
</feature>
<keyword evidence="2 5" id="KW-0812">Transmembrane</keyword>
<organism evidence="6 7">
    <name type="scientific">Ceratopteris richardii</name>
    <name type="common">Triangle waterfern</name>
    <dbReference type="NCBI Taxonomy" id="49495"/>
    <lineage>
        <taxon>Eukaryota</taxon>
        <taxon>Viridiplantae</taxon>
        <taxon>Streptophyta</taxon>
        <taxon>Embryophyta</taxon>
        <taxon>Tracheophyta</taxon>
        <taxon>Polypodiopsida</taxon>
        <taxon>Polypodiidae</taxon>
        <taxon>Polypodiales</taxon>
        <taxon>Pteridineae</taxon>
        <taxon>Pteridaceae</taxon>
        <taxon>Parkerioideae</taxon>
        <taxon>Ceratopteris</taxon>
    </lineage>
</organism>
<name>A0A8T2SKZ6_CERRI</name>
<evidence type="ECO:0000256" key="4">
    <source>
        <dbReference type="ARBA" id="ARBA00023136"/>
    </source>
</evidence>
<dbReference type="Proteomes" id="UP000825935">
    <property type="component" value="Chromosome 19"/>
</dbReference>
<dbReference type="OMA" id="WGGFLCI"/>
<evidence type="ECO:0000256" key="5">
    <source>
        <dbReference type="RuleBase" id="RU004379"/>
    </source>
</evidence>
<dbReference type="GO" id="GO:0016020">
    <property type="term" value="C:membrane"/>
    <property type="evidence" value="ECO:0007669"/>
    <property type="project" value="UniProtKB-SubCell"/>
</dbReference>
<accession>A0A8T2SKZ6</accession>
<proteinExistence type="inferred from homology"/>
<evidence type="ECO:0000256" key="3">
    <source>
        <dbReference type="ARBA" id="ARBA00022989"/>
    </source>
</evidence>
<keyword evidence="3 5" id="KW-1133">Transmembrane helix</keyword>
<evidence type="ECO:0000313" key="7">
    <source>
        <dbReference type="Proteomes" id="UP000825935"/>
    </source>
</evidence>
<feature type="transmembrane region" description="Helical" evidence="5">
    <location>
        <begin position="98"/>
        <end position="119"/>
    </location>
</feature>
<dbReference type="PANTHER" id="PTHR23291">
    <property type="entry name" value="BAX INHIBITOR-RELATED"/>
    <property type="match status" value="1"/>
</dbReference>